<evidence type="ECO:0000313" key="4">
    <source>
        <dbReference type="WBParaSite" id="SRAE_1000156800.1"/>
    </source>
</evidence>
<keyword evidence="3" id="KW-1185">Reference proteome</keyword>
<dbReference type="Proteomes" id="UP000035682">
    <property type="component" value="Unplaced"/>
</dbReference>
<keyword evidence="1" id="KW-0472">Membrane</keyword>
<gene>
    <name evidence="2 4 5" type="ORF">SRAE_1000156800</name>
</gene>
<feature type="transmembrane region" description="Helical" evidence="1">
    <location>
        <begin position="98"/>
        <end position="117"/>
    </location>
</feature>
<organism evidence="2">
    <name type="scientific">Strongyloides ratti</name>
    <name type="common">Parasitic roundworm</name>
    <dbReference type="NCBI Taxonomy" id="34506"/>
    <lineage>
        <taxon>Eukaryota</taxon>
        <taxon>Metazoa</taxon>
        <taxon>Ecdysozoa</taxon>
        <taxon>Nematoda</taxon>
        <taxon>Chromadorea</taxon>
        <taxon>Rhabditida</taxon>
        <taxon>Tylenchina</taxon>
        <taxon>Panagrolaimomorpha</taxon>
        <taxon>Strongyloidoidea</taxon>
        <taxon>Strongyloididae</taxon>
        <taxon>Strongyloides</taxon>
    </lineage>
</organism>
<evidence type="ECO:0000256" key="1">
    <source>
        <dbReference type="SAM" id="Phobius"/>
    </source>
</evidence>
<dbReference type="eggNOG" id="ENOG502SE4H">
    <property type="taxonomic scope" value="Eukaryota"/>
</dbReference>
<dbReference type="EMBL" id="LN609528">
    <property type="protein sequence ID" value="CEF63305.1"/>
    <property type="molecule type" value="Genomic_DNA"/>
</dbReference>
<proteinExistence type="predicted"/>
<evidence type="ECO:0000313" key="3">
    <source>
        <dbReference type="Proteomes" id="UP000035682"/>
    </source>
</evidence>
<reference evidence="4" key="2">
    <citation type="submission" date="2020-12" db="UniProtKB">
        <authorList>
            <consortium name="WormBaseParasite"/>
        </authorList>
    </citation>
    <scope>IDENTIFICATION</scope>
</reference>
<dbReference type="OMA" id="MWSWRHC"/>
<evidence type="ECO:0000313" key="5">
    <source>
        <dbReference type="WormBase" id="SRAE_1000156800"/>
    </source>
</evidence>
<dbReference type="STRING" id="34506.A0A090L0L0"/>
<keyword evidence="1" id="KW-0812">Transmembrane</keyword>
<reference evidence="2 3" key="1">
    <citation type="submission" date="2014-09" db="EMBL/GenBank/DDBJ databases">
        <authorList>
            <person name="Martin A.A."/>
        </authorList>
    </citation>
    <scope>NUCLEOTIDE SEQUENCE</scope>
    <source>
        <strain evidence="3">ED321</strain>
        <strain evidence="2">ED321 Heterogonic</strain>
    </source>
</reference>
<dbReference type="AlphaFoldDB" id="A0A090L0L0"/>
<evidence type="ECO:0000313" key="2">
    <source>
        <dbReference type="EMBL" id="CEF63305.1"/>
    </source>
</evidence>
<dbReference type="GeneID" id="36375670"/>
<protein>
    <submittedName>
        <fullName evidence="2 4">Uncharacterized protein</fullName>
    </submittedName>
</protein>
<dbReference type="WBParaSite" id="SRAE_1000156800.1">
    <property type="protein sequence ID" value="SRAE_1000156800.1"/>
    <property type="gene ID" value="WBGene00258175"/>
</dbReference>
<dbReference type="CTD" id="36375670"/>
<dbReference type="WormBase" id="SRAE_1000156800">
    <property type="protein sequence ID" value="SRP05850"/>
    <property type="gene ID" value="WBGene00258175"/>
</dbReference>
<keyword evidence="1" id="KW-1133">Transmembrane helix</keyword>
<sequence>MKPINSYQSTSYNRPNIDSSLLSEFKPKISLVMVVSRIVDTLKFTGETLKGAAITLASPNAPIPESKVIANRMPARPFTAAEWFRMWSWRYSWKYMPIFRNFLYSGLIVYGVIKFVLPIKPRHKIQYAQAVENAHHHEVEKFYGYRQKVQDALYFKKYNPLKKEGEIDVSGHH</sequence>
<dbReference type="OrthoDB" id="5773429at2759"/>
<accession>A0A090L0L0</accession>
<name>A0A090L0L0_STRRB</name>
<dbReference type="RefSeq" id="XP_024502507.1">
    <property type="nucleotide sequence ID" value="XM_024648539.1"/>
</dbReference>